<gene>
    <name evidence="3" type="ORF">EFA69_01510</name>
</gene>
<name>A0A3M9N6V5_9BACT</name>
<sequence>MISLKRLSWAMLLGGALMVGTSACSTGTNEGETNVEESDFKDKSPTENNPQGVSDNSQDDLNTTGTDSTNQAIYDQQEDKLRERNGGSTRPGVGAAAGSNTSTGN</sequence>
<organism evidence="3 4">
    <name type="scientific">Rufibacter immobilis</name>
    <dbReference type="NCBI Taxonomy" id="1348778"/>
    <lineage>
        <taxon>Bacteria</taxon>
        <taxon>Pseudomonadati</taxon>
        <taxon>Bacteroidota</taxon>
        <taxon>Cytophagia</taxon>
        <taxon>Cytophagales</taxon>
        <taxon>Hymenobacteraceae</taxon>
        <taxon>Rufibacter</taxon>
    </lineage>
</organism>
<evidence type="ECO:0000256" key="2">
    <source>
        <dbReference type="SAM" id="SignalP"/>
    </source>
</evidence>
<dbReference type="EMBL" id="RJJE01000001">
    <property type="protein sequence ID" value="RNI33125.1"/>
    <property type="molecule type" value="Genomic_DNA"/>
</dbReference>
<accession>A0A3M9N6V5</accession>
<evidence type="ECO:0000256" key="1">
    <source>
        <dbReference type="SAM" id="MobiDB-lite"/>
    </source>
</evidence>
<feature type="signal peptide" evidence="2">
    <location>
        <begin position="1"/>
        <end position="23"/>
    </location>
</feature>
<feature type="compositionally biased region" description="Polar residues" evidence="1">
    <location>
        <begin position="46"/>
        <end position="74"/>
    </location>
</feature>
<keyword evidence="4" id="KW-1185">Reference proteome</keyword>
<feature type="region of interest" description="Disordered" evidence="1">
    <location>
        <begin position="21"/>
        <end position="105"/>
    </location>
</feature>
<feature type="chain" id="PRO_5018016317" evidence="2">
    <location>
        <begin position="24"/>
        <end position="105"/>
    </location>
</feature>
<protein>
    <submittedName>
        <fullName evidence="3">Uncharacterized protein</fullName>
    </submittedName>
</protein>
<evidence type="ECO:0000313" key="4">
    <source>
        <dbReference type="Proteomes" id="UP000271010"/>
    </source>
</evidence>
<reference evidence="3 4" key="1">
    <citation type="submission" date="2018-11" db="EMBL/GenBank/DDBJ databases">
        <title>Rufibacter latericius sp. nov., isolated from water in Baiyang Lake.</title>
        <authorList>
            <person name="Yang Y."/>
        </authorList>
    </citation>
    <scope>NUCLEOTIDE SEQUENCE [LARGE SCALE GENOMIC DNA]</scope>
    <source>
        <strain evidence="3 4">MCC P1</strain>
    </source>
</reference>
<comment type="caution">
    <text evidence="3">The sequence shown here is derived from an EMBL/GenBank/DDBJ whole genome shotgun (WGS) entry which is preliminary data.</text>
</comment>
<dbReference type="AlphaFoldDB" id="A0A3M9N6V5"/>
<keyword evidence="2" id="KW-0732">Signal</keyword>
<dbReference type="PROSITE" id="PS51257">
    <property type="entry name" value="PROKAR_LIPOPROTEIN"/>
    <property type="match status" value="1"/>
</dbReference>
<dbReference type="Proteomes" id="UP000271010">
    <property type="component" value="Unassembled WGS sequence"/>
</dbReference>
<proteinExistence type="predicted"/>
<evidence type="ECO:0000313" key="3">
    <source>
        <dbReference type="EMBL" id="RNI33125.1"/>
    </source>
</evidence>